<comment type="caution">
    <text evidence="5">The sequence shown here is derived from an EMBL/GenBank/DDBJ whole genome shotgun (WGS) entry which is preliminary data.</text>
</comment>
<feature type="transmembrane region" description="Helical" evidence="1">
    <location>
        <begin position="185"/>
        <end position="203"/>
    </location>
</feature>
<dbReference type="Gene3D" id="3.30.70.270">
    <property type="match status" value="1"/>
</dbReference>
<reference evidence="5 6" key="1">
    <citation type="submission" date="2019-03" db="EMBL/GenBank/DDBJ databases">
        <title>Jiella endophytica sp. nov., a novel endophytic bacterium isolated from root of Ficus microcarpa Linn. f.</title>
        <authorList>
            <person name="Tuo L."/>
        </authorList>
    </citation>
    <scope>NUCLEOTIDE SEQUENCE [LARGE SCALE GENOMIC DNA]</scope>
    <source>
        <strain evidence="5 6">CBS5Q-3</strain>
    </source>
</reference>
<dbReference type="PANTHER" id="PTHR44757:SF2">
    <property type="entry name" value="BIOFILM ARCHITECTURE MAINTENANCE PROTEIN MBAA"/>
    <property type="match status" value="1"/>
</dbReference>
<evidence type="ECO:0000313" key="6">
    <source>
        <dbReference type="Proteomes" id="UP000298179"/>
    </source>
</evidence>
<dbReference type="InterPro" id="IPR005330">
    <property type="entry name" value="MHYT_dom"/>
</dbReference>
<dbReference type="SUPFAM" id="SSF55073">
    <property type="entry name" value="Nucleotide cyclase"/>
    <property type="match status" value="1"/>
</dbReference>
<feature type="transmembrane region" description="Helical" evidence="1">
    <location>
        <begin position="92"/>
        <end position="110"/>
    </location>
</feature>
<evidence type="ECO:0000313" key="5">
    <source>
        <dbReference type="EMBL" id="TFF17581.1"/>
    </source>
</evidence>
<dbReference type="PROSITE" id="PS50924">
    <property type="entry name" value="MHYT"/>
    <property type="match status" value="1"/>
</dbReference>
<organism evidence="5 6">
    <name type="scientific">Jiella endophytica</name>
    <dbReference type="NCBI Taxonomy" id="2558362"/>
    <lineage>
        <taxon>Bacteria</taxon>
        <taxon>Pseudomonadati</taxon>
        <taxon>Pseudomonadota</taxon>
        <taxon>Alphaproteobacteria</taxon>
        <taxon>Hyphomicrobiales</taxon>
        <taxon>Aurantimonadaceae</taxon>
        <taxon>Jiella</taxon>
    </lineage>
</organism>
<dbReference type="CDD" id="cd01948">
    <property type="entry name" value="EAL"/>
    <property type="match status" value="1"/>
</dbReference>
<dbReference type="AlphaFoldDB" id="A0A4Y8R7I2"/>
<dbReference type="EMBL" id="SOZD01000018">
    <property type="protein sequence ID" value="TFF17581.1"/>
    <property type="molecule type" value="Genomic_DNA"/>
</dbReference>
<feature type="transmembrane region" description="Helical" evidence="1">
    <location>
        <begin position="223"/>
        <end position="243"/>
    </location>
</feature>
<feature type="domain" description="GGDEF" evidence="3">
    <location>
        <begin position="291"/>
        <end position="423"/>
    </location>
</feature>
<dbReference type="NCBIfam" id="TIGR00254">
    <property type="entry name" value="GGDEF"/>
    <property type="match status" value="1"/>
</dbReference>
<dbReference type="Pfam" id="PF00563">
    <property type="entry name" value="EAL"/>
    <property type="match status" value="1"/>
</dbReference>
<evidence type="ECO:0000259" key="3">
    <source>
        <dbReference type="PROSITE" id="PS50887"/>
    </source>
</evidence>
<dbReference type="InterPro" id="IPR052155">
    <property type="entry name" value="Biofilm_reg_signaling"/>
</dbReference>
<proteinExistence type="predicted"/>
<feature type="transmembrane region" description="Helical" evidence="1">
    <location>
        <begin position="55"/>
        <end position="80"/>
    </location>
</feature>
<name>A0A4Y8R7I2_9HYPH</name>
<dbReference type="SUPFAM" id="SSF141868">
    <property type="entry name" value="EAL domain-like"/>
    <property type="match status" value="1"/>
</dbReference>
<dbReference type="Gene3D" id="3.20.20.450">
    <property type="entry name" value="EAL domain"/>
    <property type="match status" value="1"/>
</dbReference>
<gene>
    <name evidence="5" type="ORF">E3C22_23990</name>
</gene>
<dbReference type="PROSITE" id="PS50887">
    <property type="entry name" value="GGDEF"/>
    <property type="match status" value="1"/>
</dbReference>
<evidence type="ECO:0000256" key="1">
    <source>
        <dbReference type="PROSITE-ProRule" id="PRU00244"/>
    </source>
</evidence>
<sequence>MAVPGEESNVPVLSCIFVEHDLKMVLLAALMCVVGSFITVRLWRRTLQASGRMRVEWSFLTGVTAGAAIWATHFIAMLGYLAPVPITFDAQLTIFSIVIAIAGSGLGFYLSGSARKTQATLVGGATIGLSIAAMHYVGMFAYRADGVVSWSGSYIAASIACAIGFAVVSTGLVKASIESHGRRYADLAILSLVVAIVTLHFTGMTAFSVSPIAGLSSGADSEAFQAMAMAVAVAATIIVFTGLSSHVIDNDTRAANQRELEHIASHDELTGLWNRRQFSKVLAERCSRGAGSFHLVMIDLDRFKPVNDTLGHGLGDRALKVIAARIRHVLPEGTELARLGGDEFAFIADGMSAEEITGSCRRLVEILARPVIAEGHVIELGASMGIARAFENGATPDELIQNADIALYAAKAAGRSCHQFFEERMSEKIQLRRSLELDMRRAISRDELEVHYQPKVDAKTGAFTGAEALVRWNHHERGQLSPALFVPLAEELGLINAIGAWVLARACTDASSWPAHMSVAVNLSPVQIMDRRLVRTLRQILKETGFPPQRLELEITETALLGNDVQALATLTEIRALGVKISLDDFGTGYSSLSYLHRFPIDRIKIDRSFVARTPSDAGSASIIQAIARLGASLGIKVTAEGIETESQRDFSSAEGCNELQGYLISRPVPHHQLEALFAKARSEAA</sequence>
<feature type="domain" description="MHYT" evidence="4">
    <location>
        <begin position="20"/>
        <end position="210"/>
    </location>
</feature>
<dbReference type="SMART" id="SM00052">
    <property type="entry name" value="EAL"/>
    <property type="match status" value="1"/>
</dbReference>
<keyword evidence="1" id="KW-0472">Membrane</keyword>
<dbReference type="PROSITE" id="PS50883">
    <property type="entry name" value="EAL"/>
    <property type="match status" value="1"/>
</dbReference>
<evidence type="ECO:0000259" key="2">
    <source>
        <dbReference type="PROSITE" id="PS50883"/>
    </source>
</evidence>
<dbReference type="PANTHER" id="PTHR44757">
    <property type="entry name" value="DIGUANYLATE CYCLASE DGCP"/>
    <property type="match status" value="1"/>
</dbReference>
<dbReference type="Pfam" id="PF03707">
    <property type="entry name" value="MHYT"/>
    <property type="match status" value="2"/>
</dbReference>
<dbReference type="GO" id="GO:0016020">
    <property type="term" value="C:membrane"/>
    <property type="evidence" value="ECO:0007669"/>
    <property type="project" value="UniProtKB-UniRule"/>
</dbReference>
<dbReference type="InterPro" id="IPR000160">
    <property type="entry name" value="GGDEF_dom"/>
</dbReference>
<keyword evidence="6" id="KW-1185">Reference proteome</keyword>
<dbReference type="InterPro" id="IPR043128">
    <property type="entry name" value="Rev_trsase/Diguanyl_cyclase"/>
</dbReference>
<dbReference type="Pfam" id="PF00990">
    <property type="entry name" value="GGDEF"/>
    <property type="match status" value="1"/>
</dbReference>
<dbReference type="Proteomes" id="UP000298179">
    <property type="component" value="Unassembled WGS sequence"/>
</dbReference>
<accession>A0A4Y8R7I2</accession>
<protein>
    <submittedName>
        <fullName evidence="5">EAL domain-containing protein</fullName>
    </submittedName>
</protein>
<dbReference type="SMART" id="SM00267">
    <property type="entry name" value="GGDEF"/>
    <property type="match status" value="1"/>
</dbReference>
<feature type="transmembrane region" description="Helical" evidence="1">
    <location>
        <begin position="24"/>
        <end position="43"/>
    </location>
</feature>
<feature type="domain" description="EAL" evidence="2">
    <location>
        <begin position="432"/>
        <end position="682"/>
    </location>
</feature>
<feature type="transmembrane region" description="Helical" evidence="1">
    <location>
        <begin position="154"/>
        <end position="173"/>
    </location>
</feature>
<keyword evidence="1" id="KW-1133">Transmembrane helix</keyword>
<dbReference type="OrthoDB" id="9814202at2"/>
<dbReference type="InterPro" id="IPR035919">
    <property type="entry name" value="EAL_sf"/>
</dbReference>
<dbReference type="CDD" id="cd01949">
    <property type="entry name" value="GGDEF"/>
    <property type="match status" value="1"/>
</dbReference>
<dbReference type="FunFam" id="3.20.20.450:FF:000001">
    <property type="entry name" value="Cyclic di-GMP phosphodiesterase yahA"/>
    <property type="match status" value="1"/>
</dbReference>
<feature type="transmembrane region" description="Helical" evidence="1">
    <location>
        <begin position="122"/>
        <end position="142"/>
    </location>
</feature>
<keyword evidence="1" id="KW-0812">Transmembrane</keyword>
<evidence type="ECO:0000259" key="4">
    <source>
        <dbReference type="PROSITE" id="PS50924"/>
    </source>
</evidence>
<dbReference type="InterPro" id="IPR029787">
    <property type="entry name" value="Nucleotide_cyclase"/>
</dbReference>
<dbReference type="InterPro" id="IPR001633">
    <property type="entry name" value="EAL_dom"/>
</dbReference>